<dbReference type="SMART" id="SM00471">
    <property type="entry name" value="HDc"/>
    <property type="match status" value="1"/>
</dbReference>
<evidence type="ECO:0000256" key="5">
    <source>
        <dbReference type="ARBA" id="ARBA00012964"/>
    </source>
</evidence>
<dbReference type="GO" id="GO:0005737">
    <property type="term" value="C:cytoplasm"/>
    <property type="evidence" value="ECO:0007669"/>
    <property type="project" value="TreeGrafter"/>
</dbReference>
<keyword evidence="10" id="KW-1185">Reference proteome</keyword>
<dbReference type="NCBIfam" id="NF003009">
    <property type="entry name" value="PRK03826.1"/>
    <property type="match status" value="1"/>
</dbReference>
<dbReference type="PROSITE" id="PS51831">
    <property type="entry name" value="HD"/>
    <property type="match status" value="1"/>
</dbReference>
<dbReference type="Proteomes" id="UP000233425">
    <property type="component" value="Unassembled WGS sequence"/>
</dbReference>
<sequence>MNISHFYAMLSRMRYINRWGLMNNTRNENLSEHSLDVAVIAHCLVLIHNKRFGGSLNAERAALLALFHDATEIITGDMPTPVKYFNPEIKNAYKEIEANAGDRLVSMLPDDFKDDMDEIIKMNGAGDSELKKFVKAADKFSALIKCIEEIKMGNSEFSKAKEATENSIHNMNMPENEVFEKEFLPSFYLSLDEQD</sequence>
<dbReference type="EMBL" id="NNSR01000069">
    <property type="protein sequence ID" value="PKD27759.1"/>
    <property type="molecule type" value="Genomic_DNA"/>
</dbReference>
<dbReference type="InterPro" id="IPR003607">
    <property type="entry name" value="HD/PDEase_dom"/>
</dbReference>
<keyword evidence="7 9" id="KW-0378">Hydrolase</keyword>
<evidence type="ECO:0000256" key="1">
    <source>
        <dbReference type="ARBA" id="ARBA00001638"/>
    </source>
</evidence>
<evidence type="ECO:0000256" key="7">
    <source>
        <dbReference type="ARBA" id="ARBA00022801"/>
    </source>
</evidence>
<evidence type="ECO:0000256" key="2">
    <source>
        <dbReference type="ARBA" id="ARBA00001936"/>
    </source>
</evidence>
<dbReference type="AlphaFoldDB" id="A0A2N0UL90"/>
<comment type="caution">
    <text evidence="9">The sequence shown here is derived from an EMBL/GenBank/DDBJ whole genome shotgun (WGS) entry which is preliminary data.</text>
</comment>
<comment type="subunit">
    <text evidence="4">Homodimer.</text>
</comment>
<dbReference type="GO" id="GO:0046872">
    <property type="term" value="F:metal ion binding"/>
    <property type="evidence" value="ECO:0007669"/>
    <property type="project" value="UniProtKB-KW"/>
</dbReference>
<reference evidence="9" key="1">
    <citation type="journal article" date="2018" name="Environ. Microbiol.">
        <title>Sporulation capability and amylosome conservation among diverse human colonic and rumen isolates of the keystone starch-degrader Ruminococcus bromii.</title>
        <authorList>
            <person name="Mukhopadhya I."/>
            <person name="Morais S."/>
            <person name="Laverde-Gomez J."/>
            <person name="Sheridan P.O."/>
            <person name="Walker A.W."/>
            <person name="Kelly W."/>
            <person name="Klieve A.V."/>
            <person name="Ouwerkerk D."/>
            <person name="Duncan S.H."/>
            <person name="Louis P."/>
            <person name="Koropatkin N."/>
            <person name="Cockburn D."/>
            <person name="Kibler R."/>
            <person name="Cooper P.J."/>
            <person name="Sandoval C."/>
            <person name="Crost E."/>
            <person name="Juge N."/>
            <person name="Bayer E.A."/>
            <person name="Flint H.J."/>
        </authorList>
    </citation>
    <scope>NUCLEOTIDE SEQUENCE [LARGE SCALE GENOMIC DNA]</scope>
    <source>
        <strain evidence="9">ATCC 27255</strain>
    </source>
</reference>
<evidence type="ECO:0000256" key="4">
    <source>
        <dbReference type="ARBA" id="ARBA00011738"/>
    </source>
</evidence>
<comment type="cofactor">
    <cofactor evidence="2">
        <name>Mn(2+)</name>
        <dbReference type="ChEBI" id="CHEBI:29035"/>
    </cofactor>
</comment>
<name>A0A2N0UL90_9FIRM</name>
<dbReference type="InterPro" id="IPR006674">
    <property type="entry name" value="HD_domain"/>
</dbReference>
<dbReference type="RefSeq" id="WP_101029468.1">
    <property type="nucleotide sequence ID" value="NZ_CABMMZ010000069.1"/>
</dbReference>
<dbReference type="PANTHER" id="PTHR11845">
    <property type="entry name" value="5'-DEOXYNUCLEOTIDASE HDDC2"/>
    <property type="match status" value="1"/>
</dbReference>
<dbReference type="CDD" id="cd00077">
    <property type="entry name" value="HDc"/>
    <property type="match status" value="1"/>
</dbReference>
<dbReference type="EC" id="3.1.3.89" evidence="5"/>
<feature type="domain" description="HD" evidence="8">
    <location>
        <begin position="30"/>
        <end position="143"/>
    </location>
</feature>
<dbReference type="InterPro" id="IPR039356">
    <property type="entry name" value="YfbR/HDDC2"/>
</dbReference>
<comment type="catalytic activity">
    <reaction evidence="1">
        <text>a 2'-deoxyribonucleoside 5'-phosphate + H2O = a 2'-deoxyribonucleoside + phosphate</text>
        <dbReference type="Rhea" id="RHEA:36167"/>
        <dbReference type="ChEBI" id="CHEBI:15377"/>
        <dbReference type="ChEBI" id="CHEBI:18274"/>
        <dbReference type="ChEBI" id="CHEBI:43474"/>
        <dbReference type="ChEBI" id="CHEBI:65317"/>
        <dbReference type="EC" id="3.1.3.89"/>
    </reaction>
</comment>
<evidence type="ECO:0000259" key="8">
    <source>
        <dbReference type="PROSITE" id="PS51831"/>
    </source>
</evidence>
<comment type="cofactor">
    <cofactor evidence="3">
        <name>Co(2+)</name>
        <dbReference type="ChEBI" id="CHEBI:48828"/>
    </cofactor>
</comment>
<dbReference type="Pfam" id="PF12917">
    <property type="entry name" value="YfbR-like"/>
    <property type="match status" value="1"/>
</dbReference>
<dbReference type="Gene3D" id="1.10.3210.10">
    <property type="entry name" value="Hypothetical protein af1432"/>
    <property type="match status" value="1"/>
</dbReference>
<organism evidence="9 10">
    <name type="scientific">Ruminococcus bromii</name>
    <dbReference type="NCBI Taxonomy" id="40518"/>
    <lineage>
        <taxon>Bacteria</taxon>
        <taxon>Bacillati</taxon>
        <taxon>Bacillota</taxon>
        <taxon>Clostridia</taxon>
        <taxon>Eubacteriales</taxon>
        <taxon>Oscillospiraceae</taxon>
        <taxon>Ruminococcus</taxon>
    </lineage>
</organism>
<gene>
    <name evidence="9" type="primary">yfbR</name>
    <name evidence="9" type="ORF">RBATCC27255_01525</name>
</gene>
<accession>A0A2N0UL90</accession>
<evidence type="ECO:0000256" key="6">
    <source>
        <dbReference type="ARBA" id="ARBA00022723"/>
    </source>
</evidence>
<evidence type="ECO:0000256" key="3">
    <source>
        <dbReference type="ARBA" id="ARBA00001941"/>
    </source>
</evidence>
<dbReference type="PANTHER" id="PTHR11845:SF13">
    <property type="entry name" value="5'-DEOXYNUCLEOTIDASE HDDC2"/>
    <property type="match status" value="1"/>
</dbReference>
<dbReference type="GO" id="GO:0002953">
    <property type="term" value="F:5'-deoxynucleotidase activity"/>
    <property type="evidence" value="ECO:0007669"/>
    <property type="project" value="UniProtKB-EC"/>
</dbReference>
<proteinExistence type="predicted"/>
<evidence type="ECO:0000313" key="10">
    <source>
        <dbReference type="Proteomes" id="UP000233425"/>
    </source>
</evidence>
<keyword evidence="6" id="KW-0479">Metal-binding</keyword>
<dbReference type="SUPFAM" id="SSF109604">
    <property type="entry name" value="HD-domain/PDEase-like"/>
    <property type="match status" value="1"/>
</dbReference>
<protein>
    <recommendedName>
        <fullName evidence="5">5'-deoxynucleotidase</fullName>
        <ecNumber evidence="5">3.1.3.89</ecNumber>
    </recommendedName>
</protein>
<evidence type="ECO:0000313" key="9">
    <source>
        <dbReference type="EMBL" id="PKD27759.1"/>
    </source>
</evidence>